<keyword evidence="5 7" id="KW-1133">Transmembrane helix</keyword>
<evidence type="ECO:0000256" key="1">
    <source>
        <dbReference type="ARBA" id="ARBA00004586"/>
    </source>
</evidence>
<keyword evidence="6 7" id="KW-0472">Membrane</keyword>
<dbReference type="GO" id="GO:0034394">
    <property type="term" value="P:protein localization to cell surface"/>
    <property type="evidence" value="ECO:0007669"/>
    <property type="project" value="TreeGrafter"/>
</dbReference>
<dbReference type="GO" id="GO:0007271">
    <property type="term" value="P:synaptic transmission, cholinergic"/>
    <property type="evidence" value="ECO:0007669"/>
    <property type="project" value="TreeGrafter"/>
</dbReference>
<dbReference type="InterPro" id="IPR032763">
    <property type="entry name" value="RIC3_N"/>
</dbReference>
<keyword evidence="4" id="KW-0256">Endoplasmic reticulum</keyword>
<reference evidence="9" key="1">
    <citation type="submission" date="2020-03" db="EMBL/GenBank/DDBJ databases">
        <title>Transcriptomic Profiling of the Digestive Tract of the Rat Flea, Xenopsylla cheopis, Following Blood Feeding and Infection with Yersinia pestis.</title>
        <authorList>
            <person name="Bland D.M."/>
            <person name="Martens C.A."/>
            <person name="Virtaneva K."/>
            <person name="Kanakabandi K."/>
            <person name="Long D."/>
            <person name="Rosenke R."/>
            <person name="Saturday G.A."/>
            <person name="Hoyt F.H."/>
            <person name="Bruno D.P."/>
            <person name="Ribeiro J.M.C."/>
            <person name="Hinnebusch J."/>
        </authorList>
    </citation>
    <scope>NUCLEOTIDE SEQUENCE</scope>
</reference>
<name>A0A6M2DYT1_XENCH</name>
<accession>A0A6M2DYT1</accession>
<proteinExistence type="inferred from homology"/>
<evidence type="ECO:0000256" key="4">
    <source>
        <dbReference type="ARBA" id="ARBA00022824"/>
    </source>
</evidence>
<evidence type="ECO:0000256" key="3">
    <source>
        <dbReference type="ARBA" id="ARBA00022692"/>
    </source>
</evidence>
<evidence type="ECO:0000256" key="5">
    <source>
        <dbReference type="ARBA" id="ARBA00022989"/>
    </source>
</evidence>
<keyword evidence="3 7" id="KW-0812">Transmembrane</keyword>
<feature type="domain" description="Resistance to inhibitors of cholinesterase protein 3 N-terminal" evidence="8">
    <location>
        <begin position="209"/>
        <end position="292"/>
    </location>
</feature>
<evidence type="ECO:0000256" key="6">
    <source>
        <dbReference type="ARBA" id="ARBA00023136"/>
    </source>
</evidence>
<dbReference type="GO" id="GO:0043005">
    <property type="term" value="C:neuron projection"/>
    <property type="evidence" value="ECO:0007669"/>
    <property type="project" value="TreeGrafter"/>
</dbReference>
<dbReference type="GO" id="GO:0043025">
    <property type="term" value="C:neuronal cell body"/>
    <property type="evidence" value="ECO:0007669"/>
    <property type="project" value="TreeGrafter"/>
</dbReference>
<dbReference type="InterPro" id="IPR026160">
    <property type="entry name" value="Ric3"/>
</dbReference>
<dbReference type="PANTHER" id="PTHR21723">
    <property type="entry name" value="RESISTANCE TO INHIBITORS OF CHOLINESTERASE PROTEIN 3 RIC3"/>
    <property type="match status" value="1"/>
</dbReference>
<protein>
    <submittedName>
        <fullName evidence="9">Putative titin isoform x2</fullName>
    </submittedName>
</protein>
<dbReference type="GO" id="GO:0045202">
    <property type="term" value="C:synapse"/>
    <property type="evidence" value="ECO:0007669"/>
    <property type="project" value="GOC"/>
</dbReference>
<comment type="similarity">
    <text evidence="2">Belongs to the ric-3 family.</text>
</comment>
<organism evidence="9">
    <name type="scientific">Xenopsylla cheopis</name>
    <name type="common">Oriental rat flea</name>
    <name type="synonym">Pulex cheopis</name>
    <dbReference type="NCBI Taxonomy" id="163159"/>
    <lineage>
        <taxon>Eukaryota</taxon>
        <taxon>Metazoa</taxon>
        <taxon>Ecdysozoa</taxon>
        <taxon>Arthropoda</taxon>
        <taxon>Hexapoda</taxon>
        <taxon>Insecta</taxon>
        <taxon>Pterygota</taxon>
        <taxon>Neoptera</taxon>
        <taxon>Endopterygota</taxon>
        <taxon>Siphonaptera</taxon>
        <taxon>Pulicidae</taxon>
        <taxon>Xenopsyllinae</taxon>
        <taxon>Xenopsylla</taxon>
    </lineage>
</organism>
<feature type="transmembrane region" description="Helical" evidence="7">
    <location>
        <begin position="247"/>
        <end position="267"/>
    </location>
</feature>
<comment type="subcellular location">
    <subcellularLocation>
        <location evidence="1">Endoplasmic reticulum membrane</location>
    </subcellularLocation>
</comment>
<sequence length="533" mass="58807">MDFSGLGPRKSVFIVVIVVGCFSILWPKIFHPMLMGMSEQEILPNSMDKTSGCCDVMFSSDMNALVTITSLCAEVLKLDSFNETNLLGQKSNQKCRAEVLSRCGLDISPAFSSSNSGPDVKAVKHLLSEMRSLNGSSCLQVEFGVAPWVVGAGHRPRTTAVVDASIRQERPPHLRGDLPHPAMRERGRAIPAAMRHTLPPPAAPVEQPFPQKQHKLHEGRVGPIPGMRPPLGGAGHMTPAKTSSSPMGVLMPLYTIAIVIFFIYTLMKIIFKKPQEVSGPYSQLEPDPVFRRRVFGSDSILNSTQREKKDSRSWNEDPKLVVTAIQGLVADIDRTRASTSDATRNTDAEEHIHLNGNIGNGSIHKAKKSDSIEKSKEFGDVQLKEKFPELDEDKEDKPTVKEAEETLVPQSIFLEGTLPHQSQLLVAESETHTETLPEQNDAPDDPPVILSGKMTLSVINLDNTENVESQLDAEDDNAVLENGMEMNDDENDEVTPEIDLDMTDENLNELEDEDIDTNIETIEVVMDEDINMN</sequence>
<evidence type="ECO:0000256" key="2">
    <source>
        <dbReference type="ARBA" id="ARBA00008538"/>
    </source>
</evidence>
<feature type="transmembrane region" description="Helical" evidence="7">
    <location>
        <begin position="12"/>
        <end position="30"/>
    </location>
</feature>
<dbReference type="Pfam" id="PF15361">
    <property type="entry name" value="RIC3"/>
    <property type="match status" value="1"/>
</dbReference>
<dbReference type="EMBL" id="GIIL01007769">
    <property type="protein sequence ID" value="NOV51495.1"/>
    <property type="molecule type" value="Transcribed_RNA"/>
</dbReference>
<dbReference type="PANTHER" id="PTHR21723:SF3">
    <property type="entry name" value="PROTEIN RIC-3"/>
    <property type="match status" value="1"/>
</dbReference>
<dbReference type="GO" id="GO:0005789">
    <property type="term" value="C:endoplasmic reticulum membrane"/>
    <property type="evidence" value="ECO:0007669"/>
    <property type="project" value="UniProtKB-SubCell"/>
</dbReference>
<dbReference type="AlphaFoldDB" id="A0A6M2DYT1"/>
<evidence type="ECO:0000259" key="8">
    <source>
        <dbReference type="Pfam" id="PF15361"/>
    </source>
</evidence>
<evidence type="ECO:0000256" key="7">
    <source>
        <dbReference type="SAM" id="Phobius"/>
    </source>
</evidence>
<evidence type="ECO:0000313" key="9">
    <source>
        <dbReference type="EMBL" id="NOV51495.1"/>
    </source>
</evidence>